<dbReference type="Proteomes" id="UP000001072">
    <property type="component" value="Unassembled WGS sequence"/>
</dbReference>
<feature type="compositionally biased region" description="Low complexity" evidence="1">
    <location>
        <begin position="14"/>
        <end position="27"/>
    </location>
</feature>
<proteinExistence type="predicted"/>
<dbReference type="KEGG" id="mlr:MELLADRAFT_105916"/>
<protein>
    <submittedName>
        <fullName evidence="2">Uncharacterized protein</fullName>
    </submittedName>
</protein>
<evidence type="ECO:0000313" key="2">
    <source>
        <dbReference type="EMBL" id="EGG07358.1"/>
    </source>
</evidence>
<evidence type="ECO:0000313" key="3">
    <source>
        <dbReference type="Proteomes" id="UP000001072"/>
    </source>
</evidence>
<dbReference type="VEuPathDB" id="FungiDB:MELLADRAFT_105916"/>
<dbReference type="InParanoid" id="F4RJR6"/>
<dbReference type="GeneID" id="18922752"/>
<dbReference type="RefSeq" id="XP_007409265.1">
    <property type="nucleotide sequence ID" value="XM_007409203.1"/>
</dbReference>
<accession>F4RJR6</accession>
<feature type="region of interest" description="Disordered" evidence="1">
    <location>
        <begin position="1"/>
        <end position="53"/>
    </location>
</feature>
<dbReference type="AlphaFoldDB" id="F4RJR6"/>
<dbReference type="EMBL" id="GL883104">
    <property type="protein sequence ID" value="EGG07358.1"/>
    <property type="molecule type" value="Genomic_DNA"/>
</dbReference>
<gene>
    <name evidence="2" type="ORF">MELLADRAFT_105916</name>
</gene>
<evidence type="ECO:0000256" key="1">
    <source>
        <dbReference type="SAM" id="MobiDB-lite"/>
    </source>
</evidence>
<sequence length="265" mass="30018">MESIEPQAVTSHHVVQSEQEASEVVEAPLSDFPEGNQSPSSNDMDDNHSDGDNVSLTLYEERRARADQHRDEQYEAWLATRNNSFYRDAVRRAVNKGIQEANEYQIRRVALAIMKGSVGVHYFGVINLALHAHDALEQLTLYIEQEVGAYHVPYVPKECMLTWFASFPQIAWSSRCVENSCADGLDPCNHQALLGYPKDHQGLRMSQSDHMLCMRFLRMLCLISCGVKAYDSIVFGYSCIFVPRNDNGWLQQLSVTSSNCRCPLH</sequence>
<reference evidence="3" key="1">
    <citation type="journal article" date="2011" name="Proc. Natl. Acad. Sci. U.S.A.">
        <title>Obligate biotrophy features unraveled by the genomic analysis of rust fungi.</title>
        <authorList>
            <person name="Duplessis S."/>
            <person name="Cuomo C.A."/>
            <person name="Lin Y.-C."/>
            <person name="Aerts A."/>
            <person name="Tisserant E."/>
            <person name="Veneault-Fourrey C."/>
            <person name="Joly D.L."/>
            <person name="Hacquard S."/>
            <person name="Amselem J."/>
            <person name="Cantarel B.L."/>
            <person name="Chiu R."/>
            <person name="Coutinho P.M."/>
            <person name="Feau N."/>
            <person name="Field M."/>
            <person name="Frey P."/>
            <person name="Gelhaye E."/>
            <person name="Goldberg J."/>
            <person name="Grabherr M.G."/>
            <person name="Kodira C.D."/>
            <person name="Kohler A."/>
            <person name="Kuees U."/>
            <person name="Lindquist E.A."/>
            <person name="Lucas S.M."/>
            <person name="Mago R."/>
            <person name="Mauceli E."/>
            <person name="Morin E."/>
            <person name="Murat C."/>
            <person name="Pangilinan J.L."/>
            <person name="Park R."/>
            <person name="Pearson M."/>
            <person name="Quesneville H."/>
            <person name="Rouhier N."/>
            <person name="Sakthikumar S."/>
            <person name="Salamov A.A."/>
            <person name="Schmutz J."/>
            <person name="Selles B."/>
            <person name="Shapiro H."/>
            <person name="Tanguay P."/>
            <person name="Tuskan G.A."/>
            <person name="Henrissat B."/>
            <person name="Van de Peer Y."/>
            <person name="Rouze P."/>
            <person name="Ellis J.G."/>
            <person name="Dodds P.N."/>
            <person name="Schein J.E."/>
            <person name="Zhong S."/>
            <person name="Hamelin R.C."/>
            <person name="Grigoriev I.V."/>
            <person name="Szabo L.J."/>
            <person name="Martin F."/>
        </authorList>
    </citation>
    <scope>NUCLEOTIDE SEQUENCE [LARGE SCALE GENOMIC DNA]</scope>
    <source>
        <strain evidence="3">98AG31 / pathotype 3-4-7</strain>
    </source>
</reference>
<dbReference type="HOGENOM" id="CLU_1050012_0_0_1"/>
<organism evidence="3">
    <name type="scientific">Melampsora larici-populina (strain 98AG31 / pathotype 3-4-7)</name>
    <name type="common">Poplar leaf rust fungus</name>
    <dbReference type="NCBI Taxonomy" id="747676"/>
    <lineage>
        <taxon>Eukaryota</taxon>
        <taxon>Fungi</taxon>
        <taxon>Dikarya</taxon>
        <taxon>Basidiomycota</taxon>
        <taxon>Pucciniomycotina</taxon>
        <taxon>Pucciniomycetes</taxon>
        <taxon>Pucciniales</taxon>
        <taxon>Melampsoraceae</taxon>
        <taxon>Melampsora</taxon>
    </lineage>
</organism>
<name>F4RJR6_MELLP</name>
<keyword evidence="3" id="KW-1185">Reference proteome</keyword>